<dbReference type="KEGG" id="pas:Pars_0698"/>
<dbReference type="AlphaFoldDB" id="A4WIS0"/>
<proteinExistence type="predicted"/>
<evidence type="ECO:0000313" key="1">
    <source>
        <dbReference type="EMBL" id="ABP50287.1"/>
    </source>
</evidence>
<reference evidence="1 2" key="1">
    <citation type="submission" date="2007-04" db="EMBL/GenBank/DDBJ databases">
        <title>Complete sequence of Pyrobaculum arsenaticum DSM 13514.</title>
        <authorList>
            <consortium name="US DOE Joint Genome Institute"/>
            <person name="Copeland A."/>
            <person name="Lucas S."/>
            <person name="Lapidus A."/>
            <person name="Barry K."/>
            <person name="Glavina del Rio T."/>
            <person name="Dalin E."/>
            <person name="Tice H."/>
            <person name="Pitluck S."/>
            <person name="Chain P."/>
            <person name="Malfatti S."/>
            <person name="Shin M."/>
            <person name="Vergez L."/>
            <person name="Schmutz J."/>
            <person name="Larimer F."/>
            <person name="Land M."/>
            <person name="Hauser L."/>
            <person name="Kyrpides N."/>
            <person name="Mikhailova N."/>
            <person name="Cozen A.E."/>
            <person name="Fitz-Gibbon S.T."/>
            <person name="House C.H."/>
            <person name="Saltikov C."/>
            <person name="Lowe T.M."/>
            <person name="Richardson P."/>
        </authorList>
    </citation>
    <scope>NUCLEOTIDE SEQUENCE [LARGE SCALE GENOMIC DNA]</scope>
    <source>
        <strain evidence="2">ATCC 700994 / DSM 13514 / JCM 11321 / PZ6</strain>
    </source>
</reference>
<protein>
    <submittedName>
        <fullName evidence="1">Uncharacterized protein</fullName>
    </submittedName>
</protein>
<name>A4WIS0_PYRAR</name>
<accession>A4WIS0</accession>
<dbReference type="EMBL" id="CP000660">
    <property type="protein sequence ID" value="ABP50287.1"/>
    <property type="molecule type" value="Genomic_DNA"/>
</dbReference>
<gene>
    <name evidence="1" type="ordered locus">Pars_0698</name>
</gene>
<evidence type="ECO:0000313" key="2">
    <source>
        <dbReference type="Proteomes" id="UP000001567"/>
    </source>
</evidence>
<organism evidence="1 2">
    <name type="scientific">Pyrobaculum arsenaticum (strain DSM 13514 / JCM 11321 / PZ6)</name>
    <dbReference type="NCBI Taxonomy" id="340102"/>
    <lineage>
        <taxon>Archaea</taxon>
        <taxon>Thermoproteota</taxon>
        <taxon>Thermoprotei</taxon>
        <taxon>Thermoproteales</taxon>
        <taxon>Thermoproteaceae</taxon>
        <taxon>Pyrobaculum</taxon>
    </lineage>
</organism>
<dbReference type="Proteomes" id="UP000001567">
    <property type="component" value="Chromosome"/>
</dbReference>
<sequence length="85" mass="9569">MWYLTTTPEWELKPKTDLLNSKMIVDRISVGGYDVVVYKLGNDVMHGVFMGDTPLLGVYNDMGRALLFSASRTTSGNHIQKQRCS</sequence>
<dbReference type="HOGENOM" id="CLU_2505080_0_0_2"/>